<gene>
    <name evidence="15" type="ORF">OR613_14725</name>
</gene>
<dbReference type="InterPro" id="IPR052168">
    <property type="entry name" value="Cytochrome_b561_oxidase"/>
</dbReference>
<evidence type="ECO:0000256" key="5">
    <source>
        <dbReference type="ARBA" id="ARBA00022617"/>
    </source>
</evidence>
<name>A0AAJ5QP27_9ENTR</name>
<evidence type="ECO:0000256" key="4">
    <source>
        <dbReference type="ARBA" id="ARBA00022475"/>
    </source>
</evidence>
<keyword evidence="10" id="KW-0408">Iron</keyword>
<feature type="transmembrane region" description="Helical" evidence="13">
    <location>
        <begin position="12"/>
        <end position="34"/>
    </location>
</feature>
<evidence type="ECO:0000256" key="3">
    <source>
        <dbReference type="ARBA" id="ARBA00022448"/>
    </source>
</evidence>
<keyword evidence="4" id="KW-1003">Cell membrane</keyword>
<evidence type="ECO:0000256" key="2">
    <source>
        <dbReference type="ARBA" id="ARBA00004651"/>
    </source>
</evidence>
<dbReference type="GO" id="GO:0020037">
    <property type="term" value="F:heme binding"/>
    <property type="evidence" value="ECO:0007669"/>
    <property type="project" value="TreeGrafter"/>
</dbReference>
<keyword evidence="11 13" id="KW-0472">Membrane</keyword>
<evidence type="ECO:0000256" key="9">
    <source>
        <dbReference type="ARBA" id="ARBA00022989"/>
    </source>
</evidence>
<dbReference type="PANTHER" id="PTHR30529">
    <property type="entry name" value="CYTOCHROME B561"/>
    <property type="match status" value="1"/>
</dbReference>
<comment type="subcellular location">
    <subcellularLocation>
        <location evidence="2">Cell membrane</location>
        <topology evidence="2">Multi-pass membrane protein</topology>
    </subcellularLocation>
</comment>
<dbReference type="AlphaFoldDB" id="A0AAJ5QP27"/>
<dbReference type="PANTHER" id="PTHR30529:SF1">
    <property type="entry name" value="CYTOCHROME B561 HOMOLOG 2"/>
    <property type="match status" value="1"/>
</dbReference>
<dbReference type="GO" id="GO:0009055">
    <property type="term" value="F:electron transfer activity"/>
    <property type="evidence" value="ECO:0007669"/>
    <property type="project" value="InterPro"/>
</dbReference>
<dbReference type="SUPFAM" id="SSF81342">
    <property type="entry name" value="Transmembrane di-heme cytochromes"/>
    <property type="match status" value="1"/>
</dbReference>
<keyword evidence="3" id="KW-0813">Transport</keyword>
<dbReference type="GO" id="GO:0046872">
    <property type="term" value="F:metal ion binding"/>
    <property type="evidence" value="ECO:0007669"/>
    <property type="project" value="UniProtKB-KW"/>
</dbReference>
<evidence type="ECO:0000256" key="6">
    <source>
        <dbReference type="ARBA" id="ARBA00022692"/>
    </source>
</evidence>
<dbReference type="InterPro" id="IPR016174">
    <property type="entry name" value="Di-haem_cyt_TM"/>
</dbReference>
<comment type="cofactor">
    <cofactor evidence="1">
        <name>heme b</name>
        <dbReference type="ChEBI" id="CHEBI:60344"/>
    </cofactor>
</comment>
<evidence type="ECO:0000256" key="1">
    <source>
        <dbReference type="ARBA" id="ARBA00001970"/>
    </source>
</evidence>
<evidence type="ECO:0000256" key="12">
    <source>
        <dbReference type="ARBA" id="ARBA00037975"/>
    </source>
</evidence>
<keyword evidence="9 13" id="KW-1133">Transmembrane helix</keyword>
<dbReference type="Gene3D" id="1.20.950.20">
    <property type="entry name" value="Transmembrane di-heme cytochromes, Chain C"/>
    <property type="match status" value="2"/>
</dbReference>
<evidence type="ECO:0000256" key="7">
    <source>
        <dbReference type="ARBA" id="ARBA00022723"/>
    </source>
</evidence>
<evidence type="ECO:0000256" key="11">
    <source>
        <dbReference type="ARBA" id="ARBA00023136"/>
    </source>
</evidence>
<keyword evidence="8" id="KW-0249">Electron transport</keyword>
<dbReference type="Pfam" id="PF01292">
    <property type="entry name" value="Ni_hydr_CYTB"/>
    <property type="match status" value="1"/>
</dbReference>
<dbReference type="GO" id="GO:0005886">
    <property type="term" value="C:plasma membrane"/>
    <property type="evidence" value="ECO:0007669"/>
    <property type="project" value="UniProtKB-SubCell"/>
</dbReference>
<reference evidence="15 16" key="1">
    <citation type="journal article" date="2023" name="Microbiol. Resour. Announc.">
        <title>Complete Genome Sequence of the First Colistin-Resistant Raoultella electrica Strain.</title>
        <authorList>
            <person name="Aldeia C."/>
            <person name="Campos-Madueno E.I."/>
            <person name="Sendi P."/>
            <person name="Endimiani A."/>
        </authorList>
    </citation>
    <scope>NUCLEOTIDE SEQUENCE [LARGE SCALE GENOMIC DNA]</scope>
    <source>
        <strain evidence="15 16">S2-IND-01-C</strain>
    </source>
</reference>
<dbReference type="InterPro" id="IPR011577">
    <property type="entry name" value="Cyt_b561_bac/Ni-Hgenase"/>
</dbReference>
<accession>A0AAJ5QP27</accession>
<dbReference type="GO" id="GO:0022904">
    <property type="term" value="P:respiratory electron transport chain"/>
    <property type="evidence" value="ECO:0007669"/>
    <property type="project" value="InterPro"/>
</dbReference>
<proteinExistence type="inferred from homology"/>
<keyword evidence="7" id="KW-0479">Metal-binding</keyword>
<dbReference type="EMBL" id="CP112887">
    <property type="protein sequence ID" value="WBW59298.1"/>
    <property type="molecule type" value="Genomic_DNA"/>
</dbReference>
<feature type="transmembrane region" description="Helical" evidence="13">
    <location>
        <begin position="92"/>
        <end position="111"/>
    </location>
</feature>
<evidence type="ECO:0000313" key="15">
    <source>
        <dbReference type="EMBL" id="WBW59298.1"/>
    </source>
</evidence>
<protein>
    <submittedName>
        <fullName evidence="15">Cytochrome b</fullName>
    </submittedName>
</protein>
<evidence type="ECO:0000256" key="10">
    <source>
        <dbReference type="ARBA" id="ARBA00023004"/>
    </source>
</evidence>
<organism evidence="15 16">
    <name type="scientific">Klebsiella electrica</name>
    <dbReference type="NCBI Taxonomy" id="1259973"/>
    <lineage>
        <taxon>Bacteria</taxon>
        <taxon>Pseudomonadati</taxon>
        <taxon>Pseudomonadota</taxon>
        <taxon>Gammaproteobacteria</taxon>
        <taxon>Enterobacterales</taxon>
        <taxon>Enterobacteriaceae</taxon>
        <taxon>Klebsiella/Raoultella group</taxon>
        <taxon>Klebsiella</taxon>
    </lineage>
</organism>
<feature type="domain" description="Cytochrome b561 bacterial/Ni-hydrogenase" evidence="14">
    <location>
        <begin position="10"/>
        <end position="180"/>
    </location>
</feature>
<evidence type="ECO:0000256" key="13">
    <source>
        <dbReference type="SAM" id="Phobius"/>
    </source>
</evidence>
<keyword evidence="5" id="KW-0349">Heme</keyword>
<feature type="transmembrane region" description="Helical" evidence="13">
    <location>
        <begin position="144"/>
        <end position="164"/>
    </location>
</feature>
<keyword evidence="16" id="KW-1185">Reference proteome</keyword>
<evidence type="ECO:0000259" key="14">
    <source>
        <dbReference type="Pfam" id="PF01292"/>
    </source>
</evidence>
<dbReference type="Proteomes" id="UP001210130">
    <property type="component" value="Chromosome"/>
</dbReference>
<keyword evidence="6 13" id="KW-0812">Transmembrane</keyword>
<sequence length="190" mass="20869">MRLTNSKTTFGLISITLHWLTAVAVYAMFALGLWMVTLGYYDAWYHKAPEIHKGIGILLMMGLVIRIAWRVISPPPAPLKSYSRLTRIGASLAHIFLYATLLTIVISGYLISTADGKPINVFGLFEVPATLTDAAIQADLAGTIHLWVAWAVVIVSVMHGLMAVKHHIIDKDETLLRMLGKSSSQTGVKK</sequence>
<dbReference type="RefSeq" id="WP_131050066.1">
    <property type="nucleotide sequence ID" value="NZ_CP112887.1"/>
</dbReference>
<feature type="transmembrane region" description="Helical" evidence="13">
    <location>
        <begin position="54"/>
        <end position="72"/>
    </location>
</feature>
<evidence type="ECO:0000256" key="8">
    <source>
        <dbReference type="ARBA" id="ARBA00022982"/>
    </source>
</evidence>
<comment type="similarity">
    <text evidence="12">Belongs to the cytochrome b561 family.</text>
</comment>
<evidence type="ECO:0000313" key="16">
    <source>
        <dbReference type="Proteomes" id="UP001210130"/>
    </source>
</evidence>